<dbReference type="GO" id="GO:0003677">
    <property type="term" value="F:DNA binding"/>
    <property type="evidence" value="ECO:0007669"/>
    <property type="project" value="UniProtKB-KW"/>
</dbReference>
<keyword evidence="3" id="KW-0004">4Fe-4S</keyword>
<keyword evidence="10" id="KW-0863">Zinc-finger</keyword>
<dbReference type="SUPFAM" id="SSF103612">
    <property type="entry name" value="SBT domain"/>
    <property type="match status" value="1"/>
</dbReference>
<evidence type="ECO:0000313" key="14">
    <source>
        <dbReference type="Proteomes" id="UP000657918"/>
    </source>
</evidence>
<dbReference type="GO" id="GO:0008270">
    <property type="term" value="F:zinc ion binding"/>
    <property type="evidence" value="ECO:0007669"/>
    <property type="project" value="UniProtKB-KW"/>
</dbReference>
<feature type="domain" description="SBP-type" evidence="12">
    <location>
        <begin position="1021"/>
        <end position="1100"/>
    </location>
</feature>
<keyword evidence="7" id="KW-0408">Iron</keyword>
<dbReference type="Pfam" id="PF04104">
    <property type="entry name" value="DNA_primase_lrg"/>
    <property type="match status" value="1"/>
</dbReference>
<organism evidence="13 14">
    <name type="scientific">Salix dunnii</name>
    <dbReference type="NCBI Taxonomy" id="1413687"/>
    <lineage>
        <taxon>Eukaryota</taxon>
        <taxon>Viridiplantae</taxon>
        <taxon>Streptophyta</taxon>
        <taxon>Embryophyta</taxon>
        <taxon>Tracheophyta</taxon>
        <taxon>Spermatophyta</taxon>
        <taxon>Magnoliopsida</taxon>
        <taxon>eudicotyledons</taxon>
        <taxon>Gunneridae</taxon>
        <taxon>Pentapetalae</taxon>
        <taxon>rosids</taxon>
        <taxon>fabids</taxon>
        <taxon>Malpighiales</taxon>
        <taxon>Salicaceae</taxon>
        <taxon>Saliceae</taxon>
        <taxon>Salix</taxon>
    </lineage>
</organism>
<dbReference type="Pfam" id="PF26466">
    <property type="entry name" value="DNA_primase_lrg_N"/>
    <property type="match status" value="1"/>
</dbReference>
<dbReference type="InterPro" id="IPR012458">
    <property type="entry name" value="DUF1664"/>
</dbReference>
<accession>A0A835N4M5</accession>
<dbReference type="InterPro" id="IPR036893">
    <property type="entry name" value="SBP_sf"/>
</dbReference>
<sequence length="1313" mass="146378">MALPLGKLTILVGAGPHSRRSILGSVLAKEGRLPDVSNFVSGAFKIAFRQLKRDDSTSSVSKSSKPPNDSLMAQVSSLRQELQMLASSRQVTIVTANGTGANKYGVAVVVVVVGYGYVWWKGWKLPDMMFATRRSLSDACTSIAQQLENVYASIRSTRRHLSSKINDVDSNLNAVAELTASTQEKVIELREDSSRIGNDVRYVRDAVETLDLTTQGVKRLCDYASSLENNLLEENIQACHHLFTSSSSSRLTFSSKAGALPAPSSEPSAPALIGSQEVQRPPLNAASASSQQVKLEFQEVTGFQWWLSLLTTLGFPMGPGANTPRVLAYMRDMGAVKCSRTKQIKWKLEPNVEATFATGCPAFLLQSEFLVRERMEIVKPQWKKPPPSANAAASTLPLYCSAPSLEVRLEDFELYAIDRLRVLKGISDGLSRGKRPEEMDKLVNDLWKAHMGHPLQSEVTNKDIISHFVLRLVYCRTEELRKWFLSNEIVLFRYRFRTRSPEAQRLLMAELDLPYKPVTTAEFEGVEEKLHLVARSIGQPKPTGKSRFGCSFHLPPTHTGPFTISKHRRSLQCVFCSDCNPVSCSPESLPADAIFYKVPFEEVPELVAGRRVFIYKGYAYVAMNQVVSLVATQFRGLLSKALVLTNRSWKPYAQAIWVLTILRFFVTLNMLISAAFRSHSQVNHEEFGSHHLQPKEFAELREDHHLKHGGRMQLGLFLKGVGLKLDDALAFWKAEFSQKVGAERFDKEYAYGIRHNYGREGKRTDYTPYSCQKIISSTPGVGDNHGCPYRHFSCVSGYDSEENLKAALSKMGVNSGALENVMDKVSECEVRFKVVLVRTIPLDKENLWATDSAVHLYRFHSRKPDTPFFSNPFPRVDVTKAVMSALLPHGMPLHFQLFNALVCQGLRKGKDSINWFSWRIPHQNLEVPWCGEKDSWCGRRPNVPVMVSSGLEQQSSPHSTQITVSCILRLPRATGYCSVDLKLGSSGDFRDKYRIRGTLQWNQLHLNLRRELRHLKMQPESPHAWLMDALQTLPNVGITTGDIKYLYGKSEGKDLRFSLFWLTLQNAVDGVWFHSLGEFDDGKRSCRKRLDGHNRRRRKPQPEPLSLNSASIFSNQGTRYLHFGSSQILSTSAMNTVWTGAAKAGSGPTLYTSESSMNFGGRKNLFPGSLSFNYKEGKQFPFLQGTCSKIPEDSVHLDASSTLGNSGNSEKMFSDGLNRAIDSSRVLSLLSSPPSETREIGLSDIMQPDLNSPAQSLIPSLNYNALGMDSEPSGFVLVSDGSSCNANGQHMFQIGPDGSSANGSHQTLSFSWE</sequence>
<feature type="region of interest" description="Disordered" evidence="11">
    <location>
        <begin position="1088"/>
        <end position="1109"/>
    </location>
</feature>
<evidence type="ECO:0000256" key="3">
    <source>
        <dbReference type="ARBA" id="ARBA00022485"/>
    </source>
</evidence>
<dbReference type="GO" id="GO:0006269">
    <property type="term" value="P:DNA replication, synthesis of primer"/>
    <property type="evidence" value="ECO:0007669"/>
    <property type="project" value="UniProtKB-KW"/>
</dbReference>
<dbReference type="GO" id="GO:0005658">
    <property type="term" value="C:alpha DNA polymerase:primase complex"/>
    <property type="evidence" value="ECO:0007669"/>
    <property type="project" value="TreeGrafter"/>
</dbReference>
<dbReference type="InterPro" id="IPR007238">
    <property type="entry name" value="DNA_primase_lsu_euk/arc"/>
</dbReference>
<evidence type="ECO:0000256" key="1">
    <source>
        <dbReference type="ARBA" id="ARBA00001966"/>
    </source>
</evidence>
<gene>
    <name evidence="13" type="ORF">SADUNF_Sadunf03G0130000</name>
</gene>
<dbReference type="PROSITE" id="PS51141">
    <property type="entry name" value="ZF_SBP"/>
    <property type="match status" value="1"/>
</dbReference>
<keyword evidence="10" id="KW-0862">Zinc</keyword>
<dbReference type="GO" id="GO:0006270">
    <property type="term" value="P:DNA replication initiation"/>
    <property type="evidence" value="ECO:0007669"/>
    <property type="project" value="TreeGrafter"/>
</dbReference>
<reference evidence="13 14" key="1">
    <citation type="submission" date="2020-10" db="EMBL/GenBank/DDBJ databases">
        <title>Plant Genome Project.</title>
        <authorList>
            <person name="Zhang R.-G."/>
        </authorList>
    </citation>
    <scope>NUCLEOTIDE SEQUENCE [LARGE SCALE GENOMIC DNA]</scope>
    <source>
        <strain evidence="13">FAFU-HL-1</strain>
        <tissue evidence="13">Leaf</tissue>
    </source>
</reference>
<evidence type="ECO:0000256" key="7">
    <source>
        <dbReference type="ARBA" id="ARBA00023004"/>
    </source>
</evidence>
<protein>
    <recommendedName>
        <fullName evidence="12">SBP-type domain-containing protein</fullName>
    </recommendedName>
</protein>
<evidence type="ECO:0000256" key="5">
    <source>
        <dbReference type="ARBA" id="ARBA00022705"/>
    </source>
</evidence>
<dbReference type="PANTHER" id="PTHR10537">
    <property type="entry name" value="DNA PRIMASE LARGE SUBUNIT"/>
    <property type="match status" value="1"/>
</dbReference>
<evidence type="ECO:0000256" key="4">
    <source>
        <dbReference type="ARBA" id="ARBA00022515"/>
    </source>
</evidence>
<dbReference type="Proteomes" id="UP000657918">
    <property type="component" value="Unassembled WGS sequence"/>
</dbReference>
<evidence type="ECO:0000259" key="12">
    <source>
        <dbReference type="PROSITE" id="PS51141"/>
    </source>
</evidence>
<keyword evidence="6" id="KW-0479">Metal-binding</keyword>
<name>A0A835N4M5_9ROSI</name>
<keyword evidence="4" id="KW-0639">Primosome</keyword>
<evidence type="ECO:0000256" key="8">
    <source>
        <dbReference type="ARBA" id="ARBA00023014"/>
    </source>
</evidence>
<evidence type="ECO:0000256" key="9">
    <source>
        <dbReference type="ARBA" id="ARBA00023125"/>
    </source>
</evidence>
<dbReference type="EMBL" id="JADGMS010000003">
    <property type="protein sequence ID" value="KAF9686164.1"/>
    <property type="molecule type" value="Genomic_DNA"/>
</dbReference>
<comment type="similarity">
    <text evidence="2">Belongs to the eukaryotic-type primase large subunit family.</text>
</comment>
<dbReference type="InterPro" id="IPR004333">
    <property type="entry name" value="SBP_dom"/>
</dbReference>
<evidence type="ECO:0000313" key="13">
    <source>
        <dbReference type="EMBL" id="KAF9686164.1"/>
    </source>
</evidence>
<evidence type="ECO:0000256" key="11">
    <source>
        <dbReference type="SAM" id="MobiDB-lite"/>
    </source>
</evidence>
<dbReference type="InterPro" id="IPR016558">
    <property type="entry name" value="DNA_primase_lsu_euk"/>
</dbReference>
<dbReference type="PANTHER" id="PTHR10537:SF3">
    <property type="entry name" value="DNA PRIMASE LARGE SUBUNIT"/>
    <property type="match status" value="1"/>
</dbReference>
<dbReference type="Pfam" id="PF03110">
    <property type="entry name" value="SBP"/>
    <property type="match status" value="1"/>
</dbReference>
<keyword evidence="5" id="KW-0235">DNA replication</keyword>
<evidence type="ECO:0000256" key="6">
    <source>
        <dbReference type="ARBA" id="ARBA00022723"/>
    </source>
</evidence>
<keyword evidence="14" id="KW-1185">Reference proteome</keyword>
<keyword evidence="9" id="KW-0238">DNA-binding</keyword>
<keyword evidence="8" id="KW-0411">Iron-sulfur</keyword>
<comment type="cofactor">
    <cofactor evidence="1">
        <name>[4Fe-4S] cluster</name>
        <dbReference type="ChEBI" id="CHEBI:49883"/>
    </cofactor>
</comment>
<dbReference type="CDD" id="cd07322">
    <property type="entry name" value="PriL_PriS_Eukaryotic"/>
    <property type="match status" value="1"/>
</dbReference>
<dbReference type="GO" id="GO:0051539">
    <property type="term" value="F:4 iron, 4 sulfur cluster binding"/>
    <property type="evidence" value="ECO:0007669"/>
    <property type="project" value="UniProtKB-KW"/>
</dbReference>
<evidence type="ECO:0000256" key="2">
    <source>
        <dbReference type="ARBA" id="ARBA00010564"/>
    </source>
</evidence>
<dbReference type="InterPro" id="IPR058560">
    <property type="entry name" value="DNA_primase_C"/>
</dbReference>
<dbReference type="Gene3D" id="1.20.930.80">
    <property type="match status" value="1"/>
</dbReference>
<proteinExistence type="inferred from homology"/>
<evidence type="ECO:0000256" key="10">
    <source>
        <dbReference type="PROSITE-ProRule" id="PRU00470"/>
    </source>
</evidence>
<dbReference type="OrthoDB" id="544175at2759"/>
<dbReference type="Pfam" id="PF07889">
    <property type="entry name" value="DUF1664"/>
    <property type="match status" value="1"/>
</dbReference>
<comment type="caution">
    <text evidence="13">The sequence shown here is derived from an EMBL/GenBank/DDBJ whole genome shotgun (WGS) entry which is preliminary data.</text>
</comment>